<dbReference type="Proteomes" id="UP000585579">
    <property type="component" value="Unassembled WGS sequence"/>
</dbReference>
<proteinExistence type="predicted"/>
<organism evidence="1 2">
    <name type="scientific">Methanosarcina flavescens</name>
    <dbReference type="NCBI Taxonomy" id="1715806"/>
    <lineage>
        <taxon>Archaea</taxon>
        <taxon>Methanobacteriati</taxon>
        <taxon>Methanobacteriota</taxon>
        <taxon>Stenosarchaea group</taxon>
        <taxon>Methanomicrobia</taxon>
        <taxon>Methanosarcinales</taxon>
        <taxon>Methanosarcinaceae</taxon>
        <taxon>Methanosarcina</taxon>
    </lineage>
</organism>
<comment type="caution">
    <text evidence="1">The sequence shown here is derived from an EMBL/GenBank/DDBJ whole genome shotgun (WGS) entry which is preliminary data.</text>
</comment>
<accession>A0A7K4AU32</accession>
<dbReference type="EMBL" id="JAAYQL010000028">
    <property type="protein sequence ID" value="NLK32211.1"/>
    <property type="molecule type" value="Genomic_DNA"/>
</dbReference>
<protein>
    <submittedName>
        <fullName evidence="1">Uncharacterized protein</fullName>
    </submittedName>
</protein>
<name>A0A7K4AU32_9EURY</name>
<gene>
    <name evidence="1" type="ORF">GX302_05055</name>
</gene>
<dbReference type="RefSeq" id="WP_167829635.1">
    <property type="nucleotide sequence ID" value="NZ_CP032683.1"/>
</dbReference>
<dbReference type="GeneID" id="53689132"/>
<reference evidence="1 2" key="1">
    <citation type="journal article" date="2020" name="Biotechnol. Biofuels">
        <title>New insights from the biogas microbiome by comprehensive genome-resolved metagenomics of nearly 1600 species originating from multiple anaerobic digesters.</title>
        <authorList>
            <person name="Campanaro S."/>
            <person name="Treu L."/>
            <person name="Rodriguez-R L.M."/>
            <person name="Kovalovszki A."/>
            <person name="Ziels R.M."/>
            <person name="Maus I."/>
            <person name="Zhu X."/>
            <person name="Kougias P.G."/>
            <person name="Basile A."/>
            <person name="Luo G."/>
            <person name="Schluter A."/>
            <person name="Konstantinidis K.T."/>
            <person name="Angelidaki I."/>
        </authorList>
    </citation>
    <scope>NUCLEOTIDE SEQUENCE [LARGE SCALE GENOMIC DNA]</scope>
    <source>
        <strain evidence="1">AS22ysBPME_46</strain>
    </source>
</reference>
<evidence type="ECO:0000313" key="1">
    <source>
        <dbReference type="EMBL" id="NLK32211.1"/>
    </source>
</evidence>
<sequence length="53" mass="6050">MLSTMPILPGRKKIFPEEEEANTQRPGFLARQDICSYEERKGSAVIQGFLRPI</sequence>
<dbReference type="AlphaFoldDB" id="A0A7K4AU32"/>
<evidence type="ECO:0000313" key="2">
    <source>
        <dbReference type="Proteomes" id="UP000585579"/>
    </source>
</evidence>